<protein>
    <submittedName>
        <fullName evidence="1">Uncharacterized protein</fullName>
    </submittedName>
</protein>
<dbReference type="Proteomes" id="UP001292094">
    <property type="component" value="Unassembled WGS sequence"/>
</dbReference>
<keyword evidence="2" id="KW-1185">Reference proteome</keyword>
<evidence type="ECO:0000313" key="2">
    <source>
        <dbReference type="Proteomes" id="UP001292094"/>
    </source>
</evidence>
<comment type="caution">
    <text evidence="1">The sequence shown here is derived from an EMBL/GenBank/DDBJ whole genome shotgun (WGS) entry which is preliminary data.</text>
</comment>
<gene>
    <name evidence="1" type="ORF">Pmani_034713</name>
</gene>
<dbReference type="EMBL" id="JAWZYT010004802">
    <property type="protein sequence ID" value="KAK4292530.1"/>
    <property type="molecule type" value="Genomic_DNA"/>
</dbReference>
<evidence type="ECO:0000313" key="1">
    <source>
        <dbReference type="EMBL" id="KAK4292530.1"/>
    </source>
</evidence>
<proteinExistence type="predicted"/>
<accession>A0AAE1NM08</accession>
<dbReference type="AlphaFoldDB" id="A0AAE1NM08"/>
<organism evidence="1 2">
    <name type="scientific">Petrolisthes manimaculis</name>
    <dbReference type="NCBI Taxonomy" id="1843537"/>
    <lineage>
        <taxon>Eukaryota</taxon>
        <taxon>Metazoa</taxon>
        <taxon>Ecdysozoa</taxon>
        <taxon>Arthropoda</taxon>
        <taxon>Crustacea</taxon>
        <taxon>Multicrustacea</taxon>
        <taxon>Malacostraca</taxon>
        <taxon>Eumalacostraca</taxon>
        <taxon>Eucarida</taxon>
        <taxon>Decapoda</taxon>
        <taxon>Pleocyemata</taxon>
        <taxon>Anomura</taxon>
        <taxon>Galatheoidea</taxon>
        <taxon>Porcellanidae</taxon>
        <taxon>Petrolisthes</taxon>
    </lineage>
</organism>
<reference evidence="1" key="1">
    <citation type="submission" date="2023-11" db="EMBL/GenBank/DDBJ databases">
        <title>Genome assemblies of two species of porcelain crab, Petrolisthes cinctipes and Petrolisthes manimaculis (Anomura: Porcellanidae).</title>
        <authorList>
            <person name="Angst P."/>
        </authorList>
    </citation>
    <scope>NUCLEOTIDE SEQUENCE</scope>
    <source>
        <strain evidence="1">PB745_02</strain>
        <tissue evidence="1">Gill</tissue>
    </source>
</reference>
<sequence length="119" mass="12507">MWLWCSVGGQIGLSGLRARSGGCSCVLVTRCWQVWQRWKCCGSAVRGVEIVLQKVGWLAQIEDISDLQFAKRFSRTFEPILLKGGGVGVVAAPAVGGGGAGVVLAGSLAGRPPGGRYPY</sequence>
<name>A0AAE1NM08_9EUCA</name>